<reference evidence="3" key="1">
    <citation type="journal article" date="2021" name="Microbiol. Resour. Announc.">
        <title>LGAAP: Leishmaniinae Genome Assembly and Annotation Pipeline.</title>
        <authorList>
            <person name="Almutairi H."/>
            <person name="Urbaniak M.D."/>
            <person name="Bates M.D."/>
            <person name="Jariyapan N."/>
            <person name="Kwakye-Nuako G."/>
            <person name="Thomaz-Soccol V."/>
            <person name="Al-Salem W.S."/>
            <person name="Dillon R.J."/>
            <person name="Bates P.A."/>
            <person name="Gatherer D."/>
        </authorList>
    </citation>
    <scope>NUCLEOTIDE SEQUENCE [LARGE SCALE GENOMIC DNA]</scope>
</reference>
<accession>A0A836G4Y9</accession>
<organism evidence="2 3">
    <name type="scientific">Leishmania martiniquensis</name>
    <dbReference type="NCBI Taxonomy" id="1580590"/>
    <lineage>
        <taxon>Eukaryota</taxon>
        <taxon>Discoba</taxon>
        <taxon>Euglenozoa</taxon>
        <taxon>Kinetoplastea</taxon>
        <taxon>Metakinetoplastina</taxon>
        <taxon>Trypanosomatida</taxon>
        <taxon>Trypanosomatidae</taxon>
        <taxon>Leishmaniinae</taxon>
        <taxon>Leishmania</taxon>
    </lineage>
</organism>
<feature type="signal peptide" evidence="1">
    <location>
        <begin position="1"/>
        <end position="20"/>
    </location>
</feature>
<keyword evidence="1" id="KW-0732">Signal</keyword>
<dbReference type="EMBL" id="JAFEUZ010000027">
    <property type="protein sequence ID" value="KAG5475242.1"/>
    <property type="molecule type" value="Genomic_DNA"/>
</dbReference>
<evidence type="ECO:0000256" key="1">
    <source>
        <dbReference type="SAM" id="SignalP"/>
    </source>
</evidence>
<dbReference type="KEGG" id="lmat:92513409"/>
<dbReference type="AlphaFoldDB" id="A0A836G4Y9"/>
<dbReference type="Proteomes" id="UP000673552">
    <property type="component" value="Unassembled WGS sequence"/>
</dbReference>
<keyword evidence="3" id="KW-1185">Reference proteome</keyword>
<feature type="chain" id="PRO_5032978983" evidence="1">
    <location>
        <begin position="21"/>
        <end position="283"/>
    </location>
</feature>
<dbReference type="OrthoDB" id="272466at2759"/>
<evidence type="ECO:0000313" key="3">
    <source>
        <dbReference type="Proteomes" id="UP000673552"/>
    </source>
</evidence>
<proteinExistence type="predicted"/>
<gene>
    <name evidence="2" type="ORF">LSCM1_03353</name>
</gene>
<dbReference type="GeneID" id="92513409"/>
<name>A0A836G4Y9_9TRYP</name>
<comment type="caution">
    <text evidence="2">The sequence shown here is derived from an EMBL/GenBank/DDBJ whole genome shotgun (WGS) entry which is preliminary data.</text>
</comment>
<sequence length="283" mass="30878">MARALIFALSLVALSAAATARELHLPADIYDNAAGEWSVELVSSCRLPLLGSVTFQNTTAVVDWQEQGAPEMVISGQPLASSLSVAALAGFLTKDSHELSYAACERQDNYLPTPQRPTQLAGVTTTYMMAYFGVLSSSHRGSTCDTTSERAVTIQALGAPFKPTSGKEWHMQEALYAIEVIIDTKNIEGTCAGRKVTKALESVPQNEKRPRKRRAHRTLMTGMVVSKADAMTAENGVVTLRFIRRSAAHQPWLSRYYTSILFATIFIAYRIVHSFCSARAANS</sequence>
<reference evidence="3" key="2">
    <citation type="journal article" date="2021" name="Sci. Data">
        <title>Chromosome-scale genome sequencing, assembly and annotation of six genomes from subfamily Leishmaniinae.</title>
        <authorList>
            <person name="Almutairi H."/>
            <person name="Urbaniak M.D."/>
            <person name="Bates M.D."/>
            <person name="Jariyapan N."/>
            <person name="Kwakye-Nuako G."/>
            <person name="Thomaz Soccol V."/>
            <person name="Al-Salem W.S."/>
            <person name="Dillon R.J."/>
            <person name="Bates P.A."/>
            <person name="Gatherer D."/>
        </authorList>
    </citation>
    <scope>NUCLEOTIDE SEQUENCE [LARGE SCALE GENOMIC DNA]</scope>
</reference>
<dbReference type="RefSeq" id="XP_067177507.1">
    <property type="nucleotide sequence ID" value="XM_067320897.1"/>
</dbReference>
<evidence type="ECO:0000313" key="2">
    <source>
        <dbReference type="EMBL" id="KAG5475242.1"/>
    </source>
</evidence>
<protein>
    <submittedName>
        <fullName evidence="2">Uncharacterized protein</fullName>
    </submittedName>
</protein>